<comment type="caution">
    <text evidence="1">The sequence shown here is derived from an EMBL/GenBank/DDBJ whole genome shotgun (WGS) entry which is preliminary data.</text>
</comment>
<gene>
    <name evidence="1" type="ORF">OBRU01_19972</name>
</gene>
<dbReference type="Proteomes" id="UP000037510">
    <property type="component" value="Unassembled WGS sequence"/>
</dbReference>
<organism evidence="1 2">
    <name type="scientific">Operophtera brumata</name>
    <name type="common">Winter moth</name>
    <name type="synonym">Phalaena brumata</name>
    <dbReference type="NCBI Taxonomy" id="104452"/>
    <lineage>
        <taxon>Eukaryota</taxon>
        <taxon>Metazoa</taxon>
        <taxon>Ecdysozoa</taxon>
        <taxon>Arthropoda</taxon>
        <taxon>Hexapoda</taxon>
        <taxon>Insecta</taxon>
        <taxon>Pterygota</taxon>
        <taxon>Neoptera</taxon>
        <taxon>Endopterygota</taxon>
        <taxon>Lepidoptera</taxon>
        <taxon>Glossata</taxon>
        <taxon>Ditrysia</taxon>
        <taxon>Geometroidea</taxon>
        <taxon>Geometridae</taxon>
        <taxon>Larentiinae</taxon>
        <taxon>Operophtera</taxon>
    </lineage>
</organism>
<reference evidence="1 2" key="1">
    <citation type="journal article" date="2015" name="Genome Biol. Evol.">
        <title>The genome of winter moth (Operophtera brumata) provides a genomic perspective on sexual dimorphism and phenology.</title>
        <authorList>
            <person name="Derks M.F."/>
            <person name="Smit S."/>
            <person name="Salis L."/>
            <person name="Schijlen E."/>
            <person name="Bossers A."/>
            <person name="Mateman C."/>
            <person name="Pijl A.S."/>
            <person name="de Ridder D."/>
            <person name="Groenen M.A."/>
            <person name="Visser M.E."/>
            <person name="Megens H.J."/>
        </authorList>
    </citation>
    <scope>NUCLEOTIDE SEQUENCE [LARGE SCALE GENOMIC DNA]</scope>
    <source>
        <strain evidence="1">WM2013NL</strain>
        <tissue evidence="1">Head and thorax</tissue>
    </source>
</reference>
<proteinExistence type="predicted"/>
<dbReference type="EMBL" id="JTDY01005143">
    <property type="protein sequence ID" value="KOB67331.1"/>
    <property type="molecule type" value="Genomic_DNA"/>
</dbReference>
<sequence>MKRVWFYLSKMAHLRSIGYREVVKTPSRLYELCLTNLVNYLQRCKCDRNMLHTLPDTILIDVYIKFADDCLRFVVKKRPFSAAGYLASKRRSRLADDSLNILCFLRSYFQNNS</sequence>
<keyword evidence="2" id="KW-1185">Reference proteome</keyword>
<evidence type="ECO:0000313" key="2">
    <source>
        <dbReference type="Proteomes" id="UP000037510"/>
    </source>
</evidence>
<accession>A0A0L7KW90</accession>
<evidence type="ECO:0000313" key="1">
    <source>
        <dbReference type="EMBL" id="KOB67331.1"/>
    </source>
</evidence>
<dbReference type="AlphaFoldDB" id="A0A0L7KW90"/>
<name>A0A0L7KW90_OPEBR</name>
<protein>
    <submittedName>
        <fullName evidence="1">Amyloid protein-binding protein 2</fullName>
    </submittedName>
</protein>